<reference evidence="1 2" key="1">
    <citation type="submission" date="2024-07" db="EMBL/GenBank/DDBJ databases">
        <authorList>
            <person name="Hebao G."/>
        </authorList>
    </citation>
    <scope>NUCLEOTIDE SEQUENCE [LARGE SCALE GENOMIC DNA]</scope>
    <source>
        <strain evidence="1 2">ACCC 02193</strain>
    </source>
</reference>
<accession>A0ABV4EEH4</accession>
<protein>
    <submittedName>
        <fullName evidence="1">DUF1481 domain-containing protein</fullName>
    </submittedName>
</protein>
<dbReference type="Proteomes" id="UP001565243">
    <property type="component" value="Unassembled WGS sequence"/>
</dbReference>
<evidence type="ECO:0000313" key="1">
    <source>
        <dbReference type="EMBL" id="MEY8773340.1"/>
    </source>
</evidence>
<proteinExistence type="predicted"/>
<evidence type="ECO:0000313" key="2">
    <source>
        <dbReference type="Proteomes" id="UP001565243"/>
    </source>
</evidence>
<gene>
    <name evidence="1" type="ORF">AB6T85_23335</name>
</gene>
<organism evidence="1 2">
    <name type="scientific">Erwinia aeris</name>
    <dbReference type="NCBI Taxonomy" id="3239803"/>
    <lineage>
        <taxon>Bacteria</taxon>
        <taxon>Pseudomonadati</taxon>
        <taxon>Pseudomonadota</taxon>
        <taxon>Gammaproteobacteria</taxon>
        <taxon>Enterobacterales</taxon>
        <taxon>Erwiniaceae</taxon>
        <taxon>Erwinia</taxon>
    </lineage>
</organism>
<dbReference type="EMBL" id="JBGFFX010000022">
    <property type="protein sequence ID" value="MEY8773340.1"/>
    <property type="molecule type" value="Genomic_DNA"/>
</dbReference>
<dbReference type="Pfam" id="PF07356">
    <property type="entry name" value="DUF1481"/>
    <property type="match status" value="1"/>
</dbReference>
<sequence>MPDFTASGYLADRGAVRIWRKTPSPQSTHLQTVYTPFTEPVTETTDYQWQEGKLISVERKIVGANPESVTLRFDQSGRLSFMQRQLANRREALTADAIALYQFDAGRMLTISDDLLRGRVRLLQGEWMPSGAVRLCGGGKASPGFDSNAVRYITQHQQGSGEPLSIAWLEAPGGTQLLLATPEDLCQQQPQADSF</sequence>
<dbReference type="InterPro" id="IPR010858">
    <property type="entry name" value="DUF1481"/>
</dbReference>
<name>A0ABV4EEH4_9GAMM</name>
<keyword evidence="2" id="KW-1185">Reference proteome</keyword>
<comment type="caution">
    <text evidence="1">The sequence shown here is derived from an EMBL/GenBank/DDBJ whole genome shotgun (WGS) entry which is preliminary data.</text>
</comment>